<proteinExistence type="predicted"/>
<evidence type="ECO:0000313" key="3">
    <source>
        <dbReference type="Proteomes" id="UP000729357"/>
    </source>
</evidence>
<evidence type="ECO:0000313" key="2">
    <source>
        <dbReference type="EMBL" id="KAG9928598.1"/>
    </source>
</evidence>
<feature type="non-terminal residue" evidence="1">
    <location>
        <position position="58"/>
    </location>
</feature>
<name>A0A9P8JIE1_AURME</name>
<dbReference type="InterPro" id="IPR002347">
    <property type="entry name" value="SDR_fam"/>
</dbReference>
<dbReference type="EMBL" id="JAHFXS010007023">
    <property type="protein sequence ID" value="KAG9928598.1"/>
    <property type="molecule type" value="Genomic_DNA"/>
</dbReference>
<dbReference type="SUPFAM" id="SSF51735">
    <property type="entry name" value="NAD(P)-binding Rossmann-fold domains"/>
    <property type="match status" value="1"/>
</dbReference>
<keyword evidence="3" id="KW-1185">Reference proteome</keyword>
<dbReference type="Pfam" id="PF13561">
    <property type="entry name" value="adh_short_C2"/>
    <property type="match status" value="1"/>
</dbReference>
<dbReference type="InterPro" id="IPR036291">
    <property type="entry name" value="NAD(P)-bd_dom_sf"/>
</dbReference>
<evidence type="ECO:0000313" key="1">
    <source>
        <dbReference type="EMBL" id="KAG9928439.1"/>
    </source>
</evidence>
<sequence>ISKTITSINDEGYNQMMQGPVTMVNPKEVAQTVLFLASDASNTISGSCIATDLGYAAS</sequence>
<organism evidence="1 3">
    <name type="scientific">Aureobasidium melanogenum</name>
    <name type="common">Aureobasidium pullulans var. melanogenum</name>
    <dbReference type="NCBI Taxonomy" id="46634"/>
    <lineage>
        <taxon>Eukaryota</taxon>
        <taxon>Fungi</taxon>
        <taxon>Dikarya</taxon>
        <taxon>Ascomycota</taxon>
        <taxon>Pezizomycotina</taxon>
        <taxon>Dothideomycetes</taxon>
        <taxon>Dothideomycetidae</taxon>
        <taxon>Dothideales</taxon>
        <taxon>Saccotheciaceae</taxon>
        <taxon>Aureobasidium</taxon>
    </lineage>
</organism>
<dbReference type="Gene3D" id="3.40.50.720">
    <property type="entry name" value="NAD(P)-binding Rossmann-like Domain"/>
    <property type="match status" value="1"/>
</dbReference>
<gene>
    <name evidence="2" type="ORF">KCU98_g20988</name>
    <name evidence="1" type="ORF">KCU98_g21009</name>
</gene>
<reference evidence="1" key="1">
    <citation type="journal article" date="2021" name="J Fungi (Basel)">
        <title>Virulence traits and population genomics of the black yeast Aureobasidium melanogenum.</title>
        <authorList>
            <person name="Cernosa A."/>
            <person name="Sun X."/>
            <person name="Gostincar C."/>
            <person name="Fang C."/>
            <person name="Gunde-Cimerman N."/>
            <person name="Song Z."/>
        </authorList>
    </citation>
    <scope>NUCLEOTIDE SEQUENCE</scope>
    <source>
        <strain evidence="1">EXF-9298</strain>
    </source>
</reference>
<comment type="caution">
    <text evidence="1">The sequence shown here is derived from an EMBL/GenBank/DDBJ whole genome shotgun (WGS) entry which is preliminary data.</text>
</comment>
<feature type="non-terminal residue" evidence="1">
    <location>
        <position position="1"/>
    </location>
</feature>
<reference evidence="1" key="2">
    <citation type="submission" date="2021-08" db="EMBL/GenBank/DDBJ databases">
        <authorList>
            <person name="Gostincar C."/>
            <person name="Sun X."/>
            <person name="Song Z."/>
            <person name="Gunde-Cimerman N."/>
        </authorList>
    </citation>
    <scope>NUCLEOTIDE SEQUENCE</scope>
    <source>
        <strain evidence="1">EXF-9298</strain>
    </source>
</reference>
<evidence type="ECO:0008006" key="4">
    <source>
        <dbReference type="Google" id="ProtNLM"/>
    </source>
</evidence>
<protein>
    <recommendedName>
        <fullName evidence="4">SDR family oxidoreductase</fullName>
    </recommendedName>
</protein>
<dbReference type="EMBL" id="JAHFXS010007046">
    <property type="protein sequence ID" value="KAG9928439.1"/>
    <property type="molecule type" value="Genomic_DNA"/>
</dbReference>
<dbReference type="Proteomes" id="UP000729357">
    <property type="component" value="Unassembled WGS sequence"/>
</dbReference>
<accession>A0A9P8JIE1</accession>
<dbReference type="AlphaFoldDB" id="A0A9P8JIE1"/>